<protein>
    <recommendedName>
        <fullName evidence="5">DUF3325 domain-containing protein</fullName>
    </recommendedName>
</protein>
<organism evidence="3 4">
    <name type="scientific">Pseudoalteromonas luteoviolacea S4060-1</name>
    <dbReference type="NCBI Taxonomy" id="1365257"/>
    <lineage>
        <taxon>Bacteria</taxon>
        <taxon>Pseudomonadati</taxon>
        <taxon>Pseudomonadota</taxon>
        <taxon>Gammaproteobacteria</taxon>
        <taxon>Alteromonadales</taxon>
        <taxon>Pseudoalteromonadaceae</taxon>
        <taxon>Pseudoalteromonas</taxon>
    </lineage>
</organism>
<reference evidence="3 4" key="1">
    <citation type="submission" date="2013-07" db="EMBL/GenBank/DDBJ databases">
        <title>Comparative Genomic and Metabolomic Analysis of Twelve Strains of Pseudoalteromonas luteoviolacea.</title>
        <authorList>
            <person name="Vynne N.G."/>
            <person name="Mansson M."/>
            <person name="Gram L."/>
        </authorList>
    </citation>
    <scope>NUCLEOTIDE SEQUENCE [LARGE SCALE GENOMIC DNA]</scope>
    <source>
        <strain evidence="3 4">S4060-1</strain>
    </source>
</reference>
<keyword evidence="1" id="KW-0812">Transmembrane</keyword>
<dbReference type="EMBL" id="AUXX01000004">
    <property type="protein sequence ID" value="KZN69628.1"/>
    <property type="molecule type" value="Genomic_DNA"/>
</dbReference>
<dbReference type="PATRIC" id="fig|1365257.3.peg.547"/>
<proteinExistence type="predicted"/>
<dbReference type="AlphaFoldDB" id="A0A162BBF0"/>
<evidence type="ECO:0000313" key="4">
    <source>
        <dbReference type="Proteomes" id="UP000076661"/>
    </source>
</evidence>
<evidence type="ECO:0000313" key="3">
    <source>
        <dbReference type="EMBL" id="KZN69628.1"/>
    </source>
</evidence>
<keyword evidence="1" id="KW-0472">Membrane</keyword>
<evidence type="ECO:0000256" key="2">
    <source>
        <dbReference type="SAM" id="SignalP"/>
    </source>
</evidence>
<dbReference type="Pfam" id="PF11804">
    <property type="entry name" value="DUF3325"/>
    <property type="match status" value="1"/>
</dbReference>
<keyword evidence="1" id="KW-1133">Transmembrane helix</keyword>
<dbReference type="Proteomes" id="UP000076661">
    <property type="component" value="Unassembled WGS sequence"/>
</dbReference>
<sequence length="111" mass="12359">MIYGLAMLLCLGAFYAFAMAKTAHYKSVFGTRPSQAQTKRFNLSGWIIILLSFIVNLSQAIGYGSLMFCGQMALSVLLIAVCLTYKPNWMRSLFYLLPLLAVIMVVSSQVF</sequence>
<dbReference type="InterPro" id="IPR021762">
    <property type="entry name" value="DUF3325"/>
</dbReference>
<feature type="transmembrane region" description="Helical" evidence="1">
    <location>
        <begin position="44"/>
        <end position="61"/>
    </location>
</feature>
<feature type="transmembrane region" description="Helical" evidence="1">
    <location>
        <begin position="68"/>
        <end position="86"/>
    </location>
</feature>
<feature type="transmembrane region" description="Helical" evidence="1">
    <location>
        <begin position="92"/>
        <end position="110"/>
    </location>
</feature>
<name>A0A162BBF0_9GAMM</name>
<evidence type="ECO:0008006" key="5">
    <source>
        <dbReference type="Google" id="ProtNLM"/>
    </source>
</evidence>
<feature type="signal peptide" evidence="2">
    <location>
        <begin position="1"/>
        <end position="20"/>
    </location>
</feature>
<dbReference type="RefSeq" id="WP_063379883.1">
    <property type="nucleotide sequence ID" value="NZ_AUXX01000004.1"/>
</dbReference>
<evidence type="ECO:0000256" key="1">
    <source>
        <dbReference type="SAM" id="Phobius"/>
    </source>
</evidence>
<feature type="chain" id="PRO_5007831805" description="DUF3325 domain-containing protein" evidence="2">
    <location>
        <begin position="21"/>
        <end position="111"/>
    </location>
</feature>
<gene>
    <name evidence="3" type="ORF">N478_10790</name>
</gene>
<accession>A0A162BBF0</accession>
<keyword evidence="2" id="KW-0732">Signal</keyword>
<comment type="caution">
    <text evidence="3">The sequence shown here is derived from an EMBL/GenBank/DDBJ whole genome shotgun (WGS) entry which is preliminary data.</text>
</comment>